<evidence type="ECO:0008006" key="3">
    <source>
        <dbReference type="Google" id="ProtNLM"/>
    </source>
</evidence>
<keyword evidence="2" id="KW-1185">Reference proteome</keyword>
<sequence>MPNAINYATKYERELAQIIQQGSLTSELETPNVNWLDAQSFKVPTLTVSGYKNHSRNGGYNRGDVETNYTTYTLSFDRDIEFFVDKADVDESNQAASAANLTRVFLQEKAIPEMDAYRLSKMATKAIDRGSDGTASEEVTKANVYGKLKAAILPVRKYGPQNVIVYVSSLTMDALEQAENFTRKIEMQASGPQAIESRVTSIDGVRIIEVWDDQRFHTEYDFSSGFEPTAEALEINYLVVAKPSIIAKPKISSIYLFEPGAHTQGDGYLYQNRMYHDLFVKEHRMDGVFVSTKQNA</sequence>
<reference evidence="2" key="1">
    <citation type="submission" date="2016-10" db="EMBL/GenBank/DDBJ databases">
        <authorList>
            <person name="Varghese N."/>
            <person name="Submissions S."/>
        </authorList>
    </citation>
    <scope>NUCLEOTIDE SEQUENCE [LARGE SCALE GENOMIC DNA]</scope>
    <source>
        <strain evidence="2">S9</strain>
    </source>
</reference>
<evidence type="ECO:0000313" key="1">
    <source>
        <dbReference type="EMBL" id="SES02754.1"/>
    </source>
</evidence>
<accession>A0A1H9U0R4</accession>
<evidence type="ECO:0000313" key="2">
    <source>
        <dbReference type="Proteomes" id="UP000198571"/>
    </source>
</evidence>
<proteinExistence type="predicted"/>
<gene>
    <name evidence="1" type="ORF">SAMN05518684_106204</name>
</gene>
<dbReference type="STRING" id="1601833.SAMN05518684_106204"/>
<organism evidence="1 2">
    <name type="scientific">Salipaludibacillus aurantiacus</name>
    <dbReference type="NCBI Taxonomy" id="1601833"/>
    <lineage>
        <taxon>Bacteria</taxon>
        <taxon>Bacillati</taxon>
        <taxon>Bacillota</taxon>
        <taxon>Bacilli</taxon>
        <taxon>Bacillales</taxon>
        <taxon>Bacillaceae</taxon>
    </lineage>
</organism>
<name>A0A1H9U0R4_9BACI</name>
<dbReference type="RefSeq" id="WP_093050948.1">
    <property type="nucleotide sequence ID" value="NZ_FOGT01000006.1"/>
</dbReference>
<dbReference type="EMBL" id="FOGT01000006">
    <property type="protein sequence ID" value="SES02754.1"/>
    <property type="molecule type" value="Genomic_DNA"/>
</dbReference>
<dbReference type="Proteomes" id="UP000198571">
    <property type="component" value="Unassembled WGS sequence"/>
</dbReference>
<dbReference type="AlphaFoldDB" id="A0A1H9U0R4"/>
<dbReference type="OrthoDB" id="9770443at2"/>
<protein>
    <recommendedName>
        <fullName evidence="3">Phage major capsid protein, HK97 family</fullName>
    </recommendedName>
</protein>